<evidence type="ECO:0000256" key="1">
    <source>
        <dbReference type="SAM" id="SignalP"/>
    </source>
</evidence>
<feature type="signal peptide" evidence="1">
    <location>
        <begin position="1"/>
        <end position="27"/>
    </location>
</feature>
<reference evidence="3" key="1">
    <citation type="submission" date="2017-09" db="EMBL/GenBank/DDBJ databases">
        <title>Depth-based differentiation of microbial function through sediment-hosted aquifers and enrichment of novel symbionts in the deep terrestrial subsurface.</title>
        <authorList>
            <person name="Probst A.J."/>
            <person name="Ladd B."/>
            <person name="Jarett J.K."/>
            <person name="Geller-Mcgrath D.E."/>
            <person name="Sieber C.M.K."/>
            <person name="Emerson J.B."/>
            <person name="Anantharaman K."/>
            <person name="Thomas B.C."/>
            <person name="Malmstrom R."/>
            <person name="Stieglmeier M."/>
            <person name="Klingl A."/>
            <person name="Woyke T."/>
            <person name="Ryan C.M."/>
            <person name="Banfield J.F."/>
        </authorList>
    </citation>
    <scope>NUCLEOTIDE SEQUENCE [LARGE SCALE GENOMIC DNA]</scope>
</reference>
<dbReference type="AlphaFoldDB" id="A0A2M8D5N5"/>
<keyword evidence="1" id="KW-0732">Signal</keyword>
<proteinExistence type="predicted"/>
<organism evidence="2 3">
    <name type="scientific">Candidatus Yonathbacteria bacterium CG_4_9_14_0_8_um_filter_46_47</name>
    <dbReference type="NCBI Taxonomy" id="1975106"/>
    <lineage>
        <taxon>Bacteria</taxon>
        <taxon>Candidatus Yonathiibacteriota</taxon>
    </lineage>
</organism>
<accession>A0A2M8D5N5</accession>
<gene>
    <name evidence="2" type="ORF">CO088_04240</name>
</gene>
<dbReference type="Proteomes" id="UP000229236">
    <property type="component" value="Unassembled WGS sequence"/>
</dbReference>
<feature type="chain" id="PRO_5014961048" evidence="1">
    <location>
        <begin position="28"/>
        <end position="132"/>
    </location>
</feature>
<comment type="caution">
    <text evidence="2">The sequence shown here is derived from an EMBL/GenBank/DDBJ whole genome shotgun (WGS) entry which is preliminary data.</text>
</comment>
<evidence type="ECO:0000313" key="3">
    <source>
        <dbReference type="Proteomes" id="UP000229236"/>
    </source>
</evidence>
<evidence type="ECO:0000313" key="2">
    <source>
        <dbReference type="EMBL" id="PJB81902.1"/>
    </source>
</evidence>
<name>A0A2M8D5N5_9BACT</name>
<sequence length="132" mass="14645">MVYFKNSIFALVLVGALATFIPSTADAAWEYFGGQIDTVKLCLFPPGISFILKDDEPQTVAAADALAISLKRINELIFFPGISWWVAFPPSHPGQYVLGMAWTETKCFTRIRRGRLKGRKDAYLVFLIGATP</sequence>
<dbReference type="EMBL" id="PFTM01000069">
    <property type="protein sequence ID" value="PJB81902.1"/>
    <property type="molecule type" value="Genomic_DNA"/>
</dbReference>
<protein>
    <submittedName>
        <fullName evidence="2">Uncharacterized protein</fullName>
    </submittedName>
</protein>